<dbReference type="EMBL" id="JAPZBU010000011">
    <property type="protein sequence ID" value="KAJ5379457.1"/>
    <property type="molecule type" value="Genomic_DNA"/>
</dbReference>
<evidence type="ECO:0000313" key="2">
    <source>
        <dbReference type="Proteomes" id="UP001147747"/>
    </source>
</evidence>
<gene>
    <name evidence="1" type="ORF">N7509_012576</name>
</gene>
<name>A0A9W9SJQ8_9EURO</name>
<comment type="caution">
    <text evidence="1">The sequence shown here is derived from an EMBL/GenBank/DDBJ whole genome shotgun (WGS) entry which is preliminary data.</text>
</comment>
<organism evidence="1 2">
    <name type="scientific">Penicillium cosmopolitanum</name>
    <dbReference type="NCBI Taxonomy" id="1131564"/>
    <lineage>
        <taxon>Eukaryota</taxon>
        <taxon>Fungi</taxon>
        <taxon>Dikarya</taxon>
        <taxon>Ascomycota</taxon>
        <taxon>Pezizomycotina</taxon>
        <taxon>Eurotiomycetes</taxon>
        <taxon>Eurotiomycetidae</taxon>
        <taxon>Eurotiales</taxon>
        <taxon>Aspergillaceae</taxon>
        <taxon>Penicillium</taxon>
    </lineage>
</organism>
<keyword evidence="2" id="KW-1185">Reference proteome</keyword>
<dbReference type="AlphaFoldDB" id="A0A9W9SJQ8"/>
<dbReference type="OrthoDB" id="4242768at2759"/>
<proteinExistence type="predicted"/>
<reference evidence="1" key="2">
    <citation type="journal article" date="2023" name="IMA Fungus">
        <title>Comparative genomic study of the Penicillium genus elucidates a diverse pangenome and 15 lateral gene transfer events.</title>
        <authorList>
            <person name="Petersen C."/>
            <person name="Sorensen T."/>
            <person name="Nielsen M.R."/>
            <person name="Sondergaard T.E."/>
            <person name="Sorensen J.L."/>
            <person name="Fitzpatrick D.A."/>
            <person name="Frisvad J.C."/>
            <person name="Nielsen K.L."/>
        </authorList>
    </citation>
    <scope>NUCLEOTIDE SEQUENCE</scope>
    <source>
        <strain evidence="1">IBT 29677</strain>
    </source>
</reference>
<dbReference type="RefSeq" id="XP_056483243.1">
    <property type="nucleotide sequence ID" value="XM_056637213.1"/>
</dbReference>
<accession>A0A9W9SJQ8</accession>
<protein>
    <submittedName>
        <fullName evidence="1">Uncharacterized protein</fullName>
    </submittedName>
</protein>
<sequence length="151" mass="17768">MRYLRNDYPRPLLEQLNDVYDDMPPVPPAHVYIVTTKNFEDQENPDFSIIATHHSLIVAHRQATNLFKSKYLMWFMQSLNFENWARAGENRDIEVWARGQGDLKAFDHIVKWEVHDQGGLDLEAWRRSKDDPNNIEFVGSVEVEYHLINGI</sequence>
<dbReference type="GeneID" id="81376193"/>
<dbReference type="Proteomes" id="UP001147747">
    <property type="component" value="Unassembled WGS sequence"/>
</dbReference>
<reference evidence="1" key="1">
    <citation type="submission" date="2022-12" db="EMBL/GenBank/DDBJ databases">
        <authorList>
            <person name="Petersen C."/>
        </authorList>
    </citation>
    <scope>NUCLEOTIDE SEQUENCE</scope>
    <source>
        <strain evidence="1">IBT 29677</strain>
    </source>
</reference>
<evidence type="ECO:0000313" key="1">
    <source>
        <dbReference type="EMBL" id="KAJ5379457.1"/>
    </source>
</evidence>